<proteinExistence type="predicted"/>
<dbReference type="PANTHER" id="PTHR46473">
    <property type="entry name" value="GH08155P"/>
    <property type="match status" value="1"/>
</dbReference>
<organism evidence="17">
    <name type="scientific">Capra hircus</name>
    <name type="common">Goat</name>
    <dbReference type="NCBI Taxonomy" id="9925"/>
    <lineage>
        <taxon>Eukaryota</taxon>
        <taxon>Metazoa</taxon>
        <taxon>Chordata</taxon>
        <taxon>Craniata</taxon>
        <taxon>Vertebrata</taxon>
        <taxon>Euteleostomi</taxon>
        <taxon>Mammalia</taxon>
        <taxon>Eutheria</taxon>
        <taxon>Laurasiatheria</taxon>
        <taxon>Artiodactyla</taxon>
        <taxon>Ruminantia</taxon>
        <taxon>Pecora</taxon>
        <taxon>Bovidae</taxon>
        <taxon>Caprinae</taxon>
        <taxon>Capra</taxon>
    </lineage>
</organism>
<protein>
    <recommendedName>
        <fullName evidence="16">LRRCT domain-containing protein</fullName>
    </recommendedName>
</protein>
<evidence type="ECO:0000256" key="8">
    <source>
        <dbReference type="ARBA" id="ARBA00022989"/>
    </source>
</evidence>
<keyword evidence="4" id="KW-0433">Leucine-rich repeat</keyword>
<reference evidence="17" key="2">
    <citation type="submission" date="2025-08" db="UniProtKB">
        <authorList>
            <consortium name="Ensembl"/>
        </authorList>
    </citation>
    <scope>IDENTIFICATION</scope>
</reference>
<evidence type="ECO:0000256" key="9">
    <source>
        <dbReference type="ARBA" id="ARBA00023065"/>
    </source>
</evidence>
<dbReference type="SUPFAM" id="SSF52058">
    <property type="entry name" value="L domain-like"/>
    <property type="match status" value="1"/>
</dbReference>
<evidence type="ECO:0000256" key="13">
    <source>
        <dbReference type="ARBA" id="ARBA00038736"/>
    </source>
</evidence>
<keyword evidence="6 15" id="KW-0732">Signal</keyword>
<dbReference type="Ensembl" id="ENSCHIT00010062038.1">
    <property type="protein sequence ID" value="ENSCHIP00010044714.1"/>
    <property type="gene ID" value="ENSCHIG00010032431.1"/>
</dbReference>
<evidence type="ECO:0000256" key="5">
    <source>
        <dbReference type="ARBA" id="ARBA00022692"/>
    </source>
</evidence>
<dbReference type="InterPro" id="IPR051432">
    <property type="entry name" value="KCNMA1_auxiliary"/>
</dbReference>
<dbReference type="GO" id="GO:0044325">
    <property type="term" value="F:transmembrane transporter binding"/>
    <property type="evidence" value="ECO:0007669"/>
    <property type="project" value="TreeGrafter"/>
</dbReference>
<dbReference type="GO" id="GO:0008076">
    <property type="term" value="C:voltage-gated potassium channel complex"/>
    <property type="evidence" value="ECO:0007669"/>
    <property type="project" value="TreeGrafter"/>
</dbReference>
<keyword evidence="11" id="KW-1015">Disulfide bond</keyword>
<feature type="region of interest" description="Disordered" evidence="14">
    <location>
        <begin position="230"/>
        <end position="269"/>
    </location>
</feature>
<keyword evidence="5" id="KW-0812">Transmembrane</keyword>
<dbReference type="SMART" id="SM00082">
    <property type="entry name" value="LRRCT"/>
    <property type="match status" value="1"/>
</dbReference>
<feature type="compositionally biased region" description="Basic and acidic residues" evidence="14">
    <location>
        <begin position="237"/>
        <end position="261"/>
    </location>
</feature>
<evidence type="ECO:0000256" key="15">
    <source>
        <dbReference type="SAM" id="SignalP"/>
    </source>
</evidence>
<evidence type="ECO:0000256" key="14">
    <source>
        <dbReference type="SAM" id="MobiDB-lite"/>
    </source>
</evidence>
<keyword evidence="3" id="KW-1003">Cell membrane</keyword>
<evidence type="ECO:0000256" key="6">
    <source>
        <dbReference type="ARBA" id="ARBA00022729"/>
    </source>
</evidence>
<reference evidence="17" key="1">
    <citation type="submission" date="2019-03" db="EMBL/GenBank/DDBJ databases">
        <title>Genome sequencing and reference-guided assembly of Black Bengal Goat (Capra hircus).</title>
        <authorList>
            <person name="Siddiki A.Z."/>
            <person name="Baten A."/>
            <person name="Billah M."/>
            <person name="Alam M.A.U."/>
            <person name="Shawrob K.S.M."/>
            <person name="Saha S."/>
            <person name="Chowdhury M."/>
            <person name="Rahman A.H."/>
            <person name="Stear M."/>
            <person name="Miah G."/>
            <person name="Das G.B."/>
            <person name="Hossain M.M."/>
            <person name="Kumkum M."/>
            <person name="Islam M.S."/>
            <person name="Mollah A.M."/>
            <person name="Ahsan A."/>
            <person name="Tusar F."/>
            <person name="Khan M.K.I."/>
        </authorList>
    </citation>
    <scope>NUCLEOTIDE SEQUENCE [LARGE SCALE GENOMIC DNA]</scope>
</reference>
<name>A0A8C2Y4K4_CAPHI</name>
<evidence type="ECO:0000259" key="16">
    <source>
        <dbReference type="SMART" id="SM00082"/>
    </source>
</evidence>
<evidence type="ECO:0000256" key="11">
    <source>
        <dbReference type="ARBA" id="ARBA00023157"/>
    </source>
</evidence>
<dbReference type="AlphaFoldDB" id="A0A8C2Y4K4"/>
<dbReference type="GO" id="GO:0005249">
    <property type="term" value="F:voltage-gated potassium channel activity"/>
    <property type="evidence" value="ECO:0007669"/>
    <property type="project" value="TreeGrafter"/>
</dbReference>
<comment type="subcellular location">
    <subcellularLocation>
        <location evidence="1">Cell membrane</location>
        <topology evidence="1">Single-pass membrane protein</topology>
    </subcellularLocation>
</comment>
<dbReference type="PANTHER" id="PTHR46473:SF2">
    <property type="entry name" value="LEUCINE-RICH REPEAT-CONTAINING PROTEIN 26"/>
    <property type="match status" value="1"/>
</dbReference>
<comment type="subunit">
    <text evidence="13">Interacts with KCNMA1.</text>
</comment>
<feature type="domain" description="LRRCT" evidence="16">
    <location>
        <begin position="207"/>
        <end position="256"/>
    </location>
</feature>
<keyword evidence="10" id="KW-0472">Membrane</keyword>
<dbReference type="Gene3D" id="3.80.10.10">
    <property type="entry name" value="Ribonuclease Inhibitor"/>
    <property type="match status" value="1"/>
</dbReference>
<feature type="signal peptide" evidence="15">
    <location>
        <begin position="1"/>
        <end position="32"/>
    </location>
</feature>
<dbReference type="GO" id="GO:0099104">
    <property type="term" value="F:potassium channel activator activity"/>
    <property type="evidence" value="ECO:0007669"/>
    <property type="project" value="TreeGrafter"/>
</dbReference>
<dbReference type="InterPro" id="IPR032675">
    <property type="entry name" value="LRR_dom_sf"/>
</dbReference>
<keyword evidence="9" id="KW-0406">Ion transport</keyword>
<sequence>MRSPSFPSWGPPPPPPPPLQLLLLLLPWPVWTQAPAAAASWGTPGALDCPEACVCAPGGQANCSGRALPAVPGGLNRRVRVLLLNHNRVHALPPGAFVDAGALLRLDLRENGLRWVHARAFWGLGALEQLDLSANQLEGLLPGTFAPLRALRALSLAENRLARLEPAALGALPLLRALSLQDNDLPALPSGLLAGLPALNTLRLRGNPWTCGCALRPLCAWLRGHPRHAPGAPGVRCPKEEEPPEHRDTGSGEAPGGREELGLPVGHEPGPGGLWAARPLLPAEPHGCSLGCPAGPADQLRLQLHGAQQGGREPGPWRGVGRRGMVDCALDSHTTPSWVPVLPCLSLPSYGMGLGGRLWRQRGQVDARSPASQRRPPTGGPQHCGLGCGSQLQSSPLGLLGARASASACGDGGGPGRAGPWAPGLGGRPALPAGSFSTRSLPQTPAASASAGRPCAVYRRSR</sequence>
<evidence type="ECO:0000256" key="2">
    <source>
        <dbReference type="ARBA" id="ARBA00022448"/>
    </source>
</evidence>
<dbReference type="InterPro" id="IPR003591">
    <property type="entry name" value="Leu-rich_rpt_typical-subtyp"/>
</dbReference>
<feature type="chain" id="PRO_5034795552" description="LRRCT domain-containing protein" evidence="15">
    <location>
        <begin position="33"/>
        <end position="462"/>
    </location>
</feature>
<keyword evidence="7" id="KW-0677">Repeat</keyword>
<evidence type="ECO:0000256" key="7">
    <source>
        <dbReference type="ARBA" id="ARBA00022737"/>
    </source>
</evidence>
<feature type="compositionally biased region" description="Low complexity" evidence="14">
    <location>
        <begin position="418"/>
        <end position="435"/>
    </location>
</feature>
<evidence type="ECO:0000256" key="1">
    <source>
        <dbReference type="ARBA" id="ARBA00004162"/>
    </source>
</evidence>
<dbReference type="InterPro" id="IPR000483">
    <property type="entry name" value="Cys-rich_flank_reg_C"/>
</dbReference>
<dbReference type="InterPro" id="IPR001611">
    <property type="entry name" value="Leu-rich_rpt"/>
</dbReference>
<dbReference type="Pfam" id="PF13855">
    <property type="entry name" value="LRR_8"/>
    <property type="match status" value="2"/>
</dbReference>
<feature type="region of interest" description="Disordered" evidence="14">
    <location>
        <begin position="404"/>
        <end position="462"/>
    </location>
</feature>
<dbReference type="SMART" id="SM00369">
    <property type="entry name" value="LRR_TYP"/>
    <property type="match status" value="5"/>
</dbReference>
<keyword evidence="8" id="KW-1133">Transmembrane helix</keyword>
<keyword evidence="12" id="KW-0407">Ion channel</keyword>
<feature type="region of interest" description="Disordered" evidence="14">
    <location>
        <begin position="361"/>
        <end position="387"/>
    </location>
</feature>
<evidence type="ECO:0000256" key="10">
    <source>
        <dbReference type="ARBA" id="ARBA00023136"/>
    </source>
</evidence>
<evidence type="ECO:0000313" key="17">
    <source>
        <dbReference type="Ensembl" id="ENSCHIP00010044714.1"/>
    </source>
</evidence>
<evidence type="ECO:0000256" key="4">
    <source>
        <dbReference type="ARBA" id="ARBA00022614"/>
    </source>
</evidence>
<keyword evidence="2" id="KW-0813">Transport</keyword>
<dbReference type="FunFam" id="3.80.10.10:FF:000015">
    <property type="entry name" value="Leucine rich repeat containing 38"/>
    <property type="match status" value="1"/>
</dbReference>
<feature type="compositionally biased region" description="Polar residues" evidence="14">
    <location>
        <begin position="436"/>
        <end position="447"/>
    </location>
</feature>
<accession>A0A8C2Y4K4</accession>
<evidence type="ECO:0000256" key="3">
    <source>
        <dbReference type="ARBA" id="ARBA00022475"/>
    </source>
</evidence>
<evidence type="ECO:0000256" key="12">
    <source>
        <dbReference type="ARBA" id="ARBA00023303"/>
    </source>
</evidence>